<sequence>MDPVRGLIHLGLKTTEATLDRVLDVVRLVDTMLVSSAVPPVRERTDSTPTWPQEEQGDLDALSTALRERAVADEVSTAPVTGPTESTPATKRPARKAPARRSTSTAAKNAATKTSAAPAKATARKAPAKKSVPAKRATAKKASAKKATAKKATTAKTASPASTQPVLPDA</sequence>
<reference evidence="2 3" key="1">
    <citation type="submission" date="2015-11" db="EMBL/GenBank/DDBJ databases">
        <authorList>
            <person name="Zhang Y."/>
            <person name="Guo Z."/>
        </authorList>
    </citation>
    <scope>NUCLEOTIDE SEQUENCE [LARGE SCALE GENOMIC DNA]</scope>
    <source>
        <strain evidence="2 3">YFY001</strain>
    </source>
</reference>
<gene>
    <name evidence="2" type="ORF">ASJ30_08925</name>
</gene>
<accession>A0A1L3MH44</accession>
<evidence type="ECO:0000313" key="3">
    <source>
        <dbReference type="Proteomes" id="UP000182938"/>
    </source>
</evidence>
<dbReference type="KEGG" id="jte:ASJ30_08925"/>
<dbReference type="EMBL" id="CP013290">
    <property type="protein sequence ID" value="APH01640.1"/>
    <property type="molecule type" value="Genomic_DNA"/>
</dbReference>
<feature type="compositionally biased region" description="Low complexity" evidence="1">
    <location>
        <begin position="100"/>
        <end position="121"/>
    </location>
</feature>
<proteinExistence type="predicted"/>
<feature type="compositionally biased region" description="Basic residues" evidence="1">
    <location>
        <begin position="137"/>
        <end position="149"/>
    </location>
</feature>
<feature type="compositionally biased region" description="Low complexity" evidence="1">
    <location>
        <begin position="150"/>
        <end position="163"/>
    </location>
</feature>
<feature type="region of interest" description="Disordered" evidence="1">
    <location>
        <begin position="67"/>
        <end position="170"/>
    </location>
</feature>
<name>A0A1L3MH44_9MICO</name>
<evidence type="ECO:0000313" key="2">
    <source>
        <dbReference type="EMBL" id="APH01640.1"/>
    </source>
</evidence>
<dbReference type="Proteomes" id="UP000182938">
    <property type="component" value="Chromosome"/>
</dbReference>
<evidence type="ECO:0000256" key="1">
    <source>
        <dbReference type="SAM" id="MobiDB-lite"/>
    </source>
</evidence>
<organism evidence="2 3">
    <name type="scientific">Janibacter indicus</name>
    <dbReference type="NCBI Taxonomy" id="857417"/>
    <lineage>
        <taxon>Bacteria</taxon>
        <taxon>Bacillati</taxon>
        <taxon>Actinomycetota</taxon>
        <taxon>Actinomycetes</taxon>
        <taxon>Micrococcales</taxon>
        <taxon>Intrasporangiaceae</taxon>
        <taxon>Janibacter</taxon>
    </lineage>
</organism>
<dbReference type="RefSeq" id="WP_072624796.1">
    <property type="nucleotide sequence ID" value="NZ_CP013290.1"/>
</dbReference>
<dbReference type="AlphaFoldDB" id="A0A1L3MH44"/>
<keyword evidence="3" id="KW-1185">Reference proteome</keyword>
<feature type="region of interest" description="Disordered" evidence="1">
    <location>
        <begin position="39"/>
        <end position="58"/>
    </location>
</feature>
<protein>
    <submittedName>
        <fullName evidence="2">Uncharacterized protein</fullName>
    </submittedName>
</protein>